<comment type="similarity">
    <text evidence="1">Belongs to the mTERF family.</text>
</comment>
<dbReference type="EMBL" id="CM016556">
    <property type="protein sequence ID" value="TKW13402.1"/>
    <property type="molecule type" value="Genomic_DNA"/>
</dbReference>
<dbReference type="GO" id="GO:0003676">
    <property type="term" value="F:nucleic acid binding"/>
    <property type="evidence" value="ECO:0007669"/>
    <property type="project" value="InterPro"/>
</dbReference>
<protein>
    <submittedName>
        <fullName evidence="4">Uncharacterized protein</fullName>
    </submittedName>
</protein>
<sequence>MMLLRRHLLPFLRAATPLPSPMHHRARLLATSPAPFSLEEYLVAACGLAPAQARKTAKKAFDESSKPRKKAFEDLSWSRLNSASNPQAILALLSGVGLSHADITAVVAADPLLLRSSPKNIGPRLLDLRDRLGLSTPQIVSFLLVGSRSLRNCDVGPRLEFFISLHGSFEKFIHVMKKGSSILWSDLERVIKPNIVLLHQCGLSVGDIAQLCSVRRSVLTFSPERVKEVVLRAEELGVPRSSRMFWRAVLVVANNTKENIAARLNFLKSTLGCCESKVSTTVSKLPSILGLSEECLQRKIAFLINEVGLKPQYIVERPVLFTLSLEKRMIPRHCVMKVLQEKGLLNSNMSFFSLAKLGEKAFKLRFIDCHKDSLPGLADFYAAACAGVVPSKI</sequence>
<keyword evidence="5" id="KW-1185">Reference proteome</keyword>
<dbReference type="FunFam" id="1.25.70.10:FF:000001">
    <property type="entry name" value="Mitochondrial transcription termination factor-like"/>
    <property type="match status" value="1"/>
</dbReference>
<dbReference type="Gramene" id="TKW13402">
    <property type="protein sequence ID" value="TKW13402"/>
    <property type="gene ID" value="SEVIR_5G098900v2"/>
</dbReference>
<dbReference type="Proteomes" id="UP000298652">
    <property type="component" value="Chromosome 5"/>
</dbReference>
<dbReference type="SMART" id="SM00733">
    <property type="entry name" value="Mterf"/>
    <property type="match status" value="6"/>
</dbReference>
<evidence type="ECO:0000256" key="3">
    <source>
        <dbReference type="ARBA" id="ARBA00022946"/>
    </source>
</evidence>
<dbReference type="GO" id="GO:0006353">
    <property type="term" value="P:DNA-templated transcription termination"/>
    <property type="evidence" value="ECO:0007669"/>
    <property type="project" value="UniProtKB-KW"/>
</dbReference>
<dbReference type="PANTHER" id="PTHR13068:SF102">
    <property type="entry name" value="OS11G0246100 PROTEIN"/>
    <property type="match status" value="1"/>
</dbReference>
<name>A0A4U6UDW1_SETVI</name>
<organism evidence="4 5">
    <name type="scientific">Setaria viridis</name>
    <name type="common">Green bristlegrass</name>
    <name type="synonym">Setaria italica subsp. viridis</name>
    <dbReference type="NCBI Taxonomy" id="4556"/>
    <lineage>
        <taxon>Eukaryota</taxon>
        <taxon>Viridiplantae</taxon>
        <taxon>Streptophyta</taxon>
        <taxon>Embryophyta</taxon>
        <taxon>Tracheophyta</taxon>
        <taxon>Spermatophyta</taxon>
        <taxon>Magnoliopsida</taxon>
        <taxon>Liliopsida</taxon>
        <taxon>Poales</taxon>
        <taxon>Poaceae</taxon>
        <taxon>PACMAD clade</taxon>
        <taxon>Panicoideae</taxon>
        <taxon>Panicodae</taxon>
        <taxon>Paniceae</taxon>
        <taxon>Cenchrinae</taxon>
        <taxon>Setaria</taxon>
    </lineage>
</organism>
<keyword evidence="3" id="KW-0809">Transit peptide</keyword>
<dbReference type="OMA" id="VCFGNEH"/>
<keyword evidence="2" id="KW-0804">Transcription</keyword>
<dbReference type="InterPro" id="IPR038538">
    <property type="entry name" value="MTERF_sf"/>
</dbReference>
<keyword evidence="2" id="KW-0805">Transcription regulation</keyword>
<dbReference type="AlphaFoldDB" id="A0A4U6UDW1"/>
<evidence type="ECO:0000256" key="1">
    <source>
        <dbReference type="ARBA" id="ARBA00007692"/>
    </source>
</evidence>
<evidence type="ECO:0000313" key="5">
    <source>
        <dbReference type="Proteomes" id="UP000298652"/>
    </source>
</evidence>
<accession>A0A4U6UDW1</accession>
<dbReference type="Gene3D" id="1.25.70.10">
    <property type="entry name" value="Transcription termination factor 3, mitochondrial"/>
    <property type="match status" value="2"/>
</dbReference>
<reference evidence="4" key="1">
    <citation type="submission" date="2019-03" db="EMBL/GenBank/DDBJ databases">
        <title>WGS assembly of Setaria viridis.</title>
        <authorList>
            <person name="Huang P."/>
            <person name="Jenkins J."/>
            <person name="Grimwood J."/>
            <person name="Barry K."/>
            <person name="Healey A."/>
            <person name="Mamidi S."/>
            <person name="Sreedasyam A."/>
            <person name="Shu S."/>
            <person name="Feldman M."/>
            <person name="Wu J."/>
            <person name="Yu Y."/>
            <person name="Chen C."/>
            <person name="Johnson J."/>
            <person name="Rokhsar D."/>
            <person name="Baxter I."/>
            <person name="Schmutz J."/>
            <person name="Brutnell T."/>
            <person name="Kellogg E."/>
        </authorList>
    </citation>
    <scope>NUCLEOTIDE SEQUENCE [LARGE SCALE GENOMIC DNA]</scope>
</reference>
<keyword evidence="2" id="KW-0806">Transcription termination</keyword>
<proteinExistence type="inferred from homology"/>
<dbReference type="PANTHER" id="PTHR13068">
    <property type="entry name" value="CGI-12 PROTEIN-RELATED"/>
    <property type="match status" value="1"/>
</dbReference>
<dbReference type="Pfam" id="PF02536">
    <property type="entry name" value="mTERF"/>
    <property type="match status" value="1"/>
</dbReference>
<dbReference type="InterPro" id="IPR003690">
    <property type="entry name" value="MTERF"/>
</dbReference>
<evidence type="ECO:0000256" key="2">
    <source>
        <dbReference type="ARBA" id="ARBA00022472"/>
    </source>
</evidence>
<gene>
    <name evidence="4" type="ORF">SEVIR_5G098900v2</name>
</gene>
<evidence type="ECO:0000313" key="4">
    <source>
        <dbReference type="EMBL" id="TKW13402.1"/>
    </source>
</evidence>